<reference evidence="2 3" key="1">
    <citation type="journal article" date="2008" name="Nat. Biotechnol.">
        <title>Genome sequencing and analysis of the biomass-degrading fungus Trichoderma reesei (syn. Hypocrea jecorina).</title>
        <authorList>
            <person name="Martinez D."/>
            <person name="Berka R.M."/>
            <person name="Henrissat B."/>
            <person name="Saloheimo M."/>
            <person name="Arvas M."/>
            <person name="Baker S.E."/>
            <person name="Chapman J."/>
            <person name="Chertkov O."/>
            <person name="Coutinho P.M."/>
            <person name="Cullen D."/>
            <person name="Danchin E.G."/>
            <person name="Grigoriev I.V."/>
            <person name="Harris P."/>
            <person name="Jackson M."/>
            <person name="Kubicek C.P."/>
            <person name="Han C.S."/>
            <person name="Ho I."/>
            <person name="Larrondo L.F."/>
            <person name="de Leon A.L."/>
            <person name="Magnuson J.K."/>
            <person name="Merino S."/>
            <person name="Misra M."/>
            <person name="Nelson B."/>
            <person name="Putnam N."/>
            <person name="Robbertse B."/>
            <person name="Salamov A.A."/>
            <person name="Schmoll M."/>
            <person name="Terry A."/>
            <person name="Thayer N."/>
            <person name="Westerholm-Parvinen A."/>
            <person name="Schoch C.L."/>
            <person name="Yao J."/>
            <person name="Barabote R."/>
            <person name="Nelson M.A."/>
            <person name="Detter C."/>
            <person name="Bruce D."/>
            <person name="Kuske C.R."/>
            <person name="Xie G."/>
            <person name="Richardson P."/>
            <person name="Rokhsar D.S."/>
            <person name="Lucas S.M."/>
            <person name="Rubin E.M."/>
            <person name="Dunn-Coleman N."/>
            <person name="Ward M."/>
            <person name="Brettin T.S."/>
        </authorList>
    </citation>
    <scope>NUCLEOTIDE SEQUENCE [LARGE SCALE GENOMIC DNA]</scope>
    <source>
        <strain evidence="2 3">QM6a</strain>
    </source>
</reference>
<dbReference type="Proteomes" id="UP000008984">
    <property type="component" value="Unassembled WGS sequence"/>
</dbReference>
<evidence type="ECO:0000313" key="2">
    <source>
        <dbReference type="EMBL" id="EGR52319.1"/>
    </source>
</evidence>
<accession>G0R8B2</accession>
<keyword evidence="3" id="KW-1185">Reference proteome</keyword>
<dbReference type="PANTHER" id="PTHR12459">
    <property type="entry name" value="TRANSMEMBRANE PROTEIN 135-RELATED"/>
    <property type="match status" value="1"/>
</dbReference>
<protein>
    <submittedName>
        <fullName evidence="2">Predicted protein</fullName>
    </submittedName>
</protein>
<dbReference type="EMBL" id="GL985056">
    <property type="protein sequence ID" value="EGR52319.1"/>
    <property type="molecule type" value="Genomic_DNA"/>
</dbReference>
<gene>
    <name evidence="2" type="ORF">TRIREDRAFT_53569</name>
</gene>
<dbReference type="InterPro" id="IPR026749">
    <property type="entry name" value="Tmem135"/>
</dbReference>
<evidence type="ECO:0000313" key="3">
    <source>
        <dbReference type="Proteomes" id="UP000008984"/>
    </source>
</evidence>
<dbReference type="PANTHER" id="PTHR12459:SF15">
    <property type="entry name" value="TRANSMEMBRANE PROTEIN 135"/>
    <property type="match status" value="1"/>
</dbReference>
<dbReference type="OrthoDB" id="4021778at2759"/>
<proteinExistence type="predicted"/>
<dbReference type="HOGENOM" id="CLU_012946_0_0_1"/>
<dbReference type="VEuPathDB" id="FungiDB:TRIREDRAFT_53569"/>
<name>G0R8B2_HYPJQ</name>
<dbReference type="AlphaFoldDB" id="G0R8B2"/>
<dbReference type="eggNOG" id="ENOG502R1F4">
    <property type="taxonomic scope" value="Eukaryota"/>
</dbReference>
<dbReference type="KEGG" id="tre:TRIREDRAFT_53569"/>
<feature type="region of interest" description="Disordered" evidence="1">
    <location>
        <begin position="110"/>
        <end position="140"/>
    </location>
</feature>
<dbReference type="RefSeq" id="XP_006961267.1">
    <property type="nucleotide sequence ID" value="XM_006961205.1"/>
</dbReference>
<evidence type="ECO:0000256" key="1">
    <source>
        <dbReference type="SAM" id="MobiDB-lite"/>
    </source>
</evidence>
<sequence>MASALEFKPLAALQALQSSKGPLSLNVLPAALRPLVRAYLLGYASAVAPRLLTLMLQFISKRRKSKKKYLSADRDERSFKDSAFRILRTGLDPRRFPTFCAALVGGSTMLQQPKQSKRSKGSKESKQAPTPPPSSSSSWVESGLASVQQGLAEAAEGGGYGGRTMDLTLFAVTRAADVLVGELWSQRRTRRKASGEWTAVEQLLSRLMDPAVFAASSGLIMWAWFYSPDSLPRSYNKWITSAASVDLRLIEALRRCRNGELVYGKETGQAPLLGSMCDDYGLPAEWGDPAKTVPFPCDIVHMGCGPSCEYHALSRFVRAWKWSMLTYLPLALALQLRRPKRMNLMKAVTGSSRSSTFLATFITLFYYGVCLARTRLGPSLLGKDTQSRQLIDGGLCVGTGCSLCGWSVLVETVGRRKDMALFVAPRALATLAPRRYPLEKQWREKLIFAASTAVVFTCALENPKRVRGVLGGLLGMVLRK</sequence>
<dbReference type="GeneID" id="18485569"/>
<organism evidence="3">
    <name type="scientific">Hypocrea jecorina (strain QM6a)</name>
    <name type="common">Trichoderma reesei</name>
    <dbReference type="NCBI Taxonomy" id="431241"/>
    <lineage>
        <taxon>Eukaryota</taxon>
        <taxon>Fungi</taxon>
        <taxon>Dikarya</taxon>
        <taxon>Ascomycota</taxon>
        <taxon>Pezizomycotina</taxon>
        <taxon>Sordariomycetes</taxon>
        <taxon>Hypocreomycetidae</taxon>
        <taxon>Hypocreales</taxon>
        <taxon>Hypocreaceae</taxon>
        <taxon>Trichoderma</taxon>
    </lineage>
</organism>